<dbReference type="SUPFAM" id="SSF49348">
    <property type="entry name" value="Clathrin adaptor appendage domain"/>
    <property type="match status" value="2"/>
</dbReference>
<feature type="region of interest" description="Disordered" evidence="6">
    <location>
        <begin position="159"/>
        <end position="264"/>
    </location>
</feature>
<dbReference type="Pfam" id="PF02883">
    <property type="entry name" value="Alpha_adaptinC2"/>
    <property type="match status" value="1"/>
</dbReference>
<feature type="domain" description="GAE" evidence="7">
    <location>
        <begin position="407"/>
        <end position="530"/>
    </location>
</feature>
<evidence type="ECO:0000256" key="4">
    <source>
        <dbReference type="ARBA" id="ARBA00022927"/>
    </source>
</evidence>
<protein>
    <submittedName>
        <fullName evidence="8">Golgi associated, gamma adaptin ear containing, ARF binding protein 3</fullName>
    </submittedName>
</protein>
<evidence type="ECO:0000256" key="2">
    <source>
        <dbReference type="ARBA" id="ARBA00004555"/>
    </source>
</evidence>
<dbReference type="PANTHER" id="PTHR45905:SF3">
    <property type="entry name" value="ADP-RIBOSYLATION FACTOR-BINDING PROTEIN GGA3"/>
    <property type="match status" value="1"/>
</dbReference>
<dbReference type="GO" id="GO:0006893">
    <property type="term" value="P:Golgi to plasma membrane transport"/>
    <property type="evidence" value="ECO:0007669"/>
    <property type="project" value="TreeGrafter"/>
</dbReference>
<dbReference type="Proteomes" id="UP000664940">
    <property type="component" value="Unassembled WGS sequence"/>
</dbReference>
<keyword evidence="4" id="KW-0653">Protein transport</keyword>
<evidence type="ECO:0000256" key="5">
    <source>
        <dbReference type="ARBA" id="ARBA00023034"/>
    </source>
</evidence>
<keyword evidence="5" id="KW-0333">Golgi apparatus</keyword>
<reference evidence="8 9" key="1">
    <citation type="journal article" date="2020" name="Nature">
        <title>Six reference-quality genomes reveal evolution of bat adaptations.</title>
        <authorList>
            <person name="Jebb D."/>
            <person name="Huang Z."/>
            <person name="Pippel M."/>
            <person name="Hughes G.M."/>
            <person name="Lavrichenko K."/>
            <person name="Devanna P."/>
            <person name="Winkler S."/>
            <person name="Jermiin L.S."/>
            <person name="Skirmuntt E.C."/>
            <person name="Katzourakis A."/>
            <person name="Burkitt-Gray L."/>
            <person name="Ray D.A."/>
            <person name="Sullivan K.A.M."/>
            <person name="Roscito J.G."/>
            <person name="Kirilenko B.M."/>
            <person name="Davalos L.M."/>
            <person name="Corthals A.P."/>
            <person name="Power M.L."/>
            <person name="Jones G."/>
            <person name="Ransome R.D."/>
            <person name="Dechmann D.K.N."/>
            <person name="Locatelli A.G."/>
            <person name="Puechmaille S.J."/>
            <person name="Fedrigo O."/>
            <person name="Jarvis E.D."/>
            <person name="Hiller M."/>
            <person name="Vernes S.C."/>
            <person name="Myers E.W."/>
            <person name="Teeling E.C."/>
        </authorList>
    </citation>
    <scope>NUCLEOTIDE SEQUENCE [LARGE SCALE GENOMIC DNA]</scope>
    <source>
        <strain evidence="8">Bat1K_MPI-CBG_1</strain>
    </source>
</reference>
<dbReference type="GO" id="GO:0010008">
    <property type="term" value="C:endosome membrane"/>
    <property type="evidence" value="ECO:0007669"/>
    <property type="project" value="UniProtKB-SubCell"/>
</dbReference>
<organism evidence="8 9">
    <name type="scientific">Phyllostomus discolor</name>
    <name type="common">pale spear-nosed bat</name>
    <dbReference type="NCBI Taxonomy" id="89673"/>
    <lineage>
        <taxon>Eukaryota</taxon>
        <taxon>Metazoa</taxon>
        <taxon>Chordata</taxon>
        <taxon>Craniata</taxon>
        <taxon>Vertebrata</taxon>
        <taxon>Euteleostomi</taxon>
        <taxon>Mammalia</taxon>
        <taxon>Eutheria</taxon>
        <taxon>Laurasiatheria</taxon>
        <taxon>Chiroptera</taxon>
        <taxon>Yangochiroptera</taxon>
        <taxon>Phyllostomidae</taxon>
        <taxon>Phyllostominae</taxon>
        <taxon>Phyllostomus</taxon>
    </lineage>
</organism>
<evidence type="ECO:0000313" key="8">
    <source>
        <dbReference type="EMBL" id="KAF6093936.1"/>
    </source>
</evidence>
<comment type="subcellular location">
    <subcellularLocation>
        <location evidence="1">Endosome membrane</location>
        <topology evidence="1">Peripheral membrane protein</topology>
    </subcellularLocation>
    <subcellularLocation>
        <location evidence="2">Golgi apparatus</location>
    </subcellularLocation>
</comment>
<evidence type="ECO:0000259" key="7">
    <source>
        <dbReference type="PROSITE" id="PS50180"/>
    </source>
</evidence>
<dbReference type="InterPro" id="IPR013041">
    <property type="entry name" value="Clathrin_app_Ig-like_sf"/>
</dbReference>
<feature type="compositionally biased region" description="Low complexity" evidence="6">
    <location>
        <begin position="58"/>
        <end position="67"/>
    </location>
</feature>
<dbReference type="InterPro" id="IPR008152">
    <property type="entry name" value="Clathrin_a/b/g-adaptin_app_Ig"/>
</dbReference>
<dbReference type="PROSITE" id="PS50180">
    <property type="entry name" value="GAE"/>
    <property type="match status" value="1"/>
</dbReference>
<dbReference type="InterPro" id="IPR008153">
    <property type="entry name" value="GAE_dom"/>
</dbReference>
<dbReference type="Gene3D" id="2.60.40.1230">
    <property type="match status" value="2"/>
</dbReference>
<evidence type="ECO:0000256" key="6">
    <source>
        <dbReference type="SAM" id="MobiDB-lite"/>
    </source>
</evidence>
<dbReference type="GO" id="GO:0031267">
    <property type="term" value="F:small GTPase binding"/>
    <property type="evidence" value="ECO:0007669"/>
    <property type="project" value="InterPro"/>
</dbReference>
<dbReference type="EMBL" id="JABVXQ010000008">
    <property type="protein sequence ID" value="KAF6093936.1"/>
    <property type="molecule type" value="Genomic_DNA"/>
</dbReference>
<dbReference type="GO" id="GO:0006886">
    <property type="term" value="P:intracellular protein transport"/>
    <property type="evidence" value="ECO:0007669"/>
    <property type="project" value="InterPro"/>
</dbReference>
<dbReference type="SMART" id="SM00809">
    <property type="entry name" value="Alpha_adaptinC2"/>
    <property type="match status" value="1"/>
</dbReference>
<keyword evidence="3" id="KW-0813">Transport</keyword>
<feature type="compositionally biased region" description="Pro residues" evidence="6">
    <location>
        <begin position="290"/>
        <end position="303"/>
    </location>
</feature>
<feature type="region of interest" description="Disordered" evidence="6">
    <location>
        <begin position="286"/>
        <end position="316"/>
    </location>
</feature>
<dbReference type="GO" id="GO:0005802">
    <property type="term" value="C:trans-Golgi network"/>
    <property type="evidence" value="ECO:0007669"/>
    <property type="project" value="InterPro"/>
</dbReference>
<dbReference type="InterPro" id="IPR027422">
    <property type="entry name" value="GGA1-3"/>
</dbReference>
<dbReference type="GO" id="GO:0034394">
    <property type="term" value="P:protein localization to cell surface"/>
    <property type="evidence" value="ECO:0007669"/>
    <property type="project" value="TreeGrafter"/>
</dbReference>
<evidence type="ECO:0000256" key="1">
    <source>
        <dbReference type="ARBA" id="ARBA00004481"/>
    </source>
</evidence>
<name>A0A834DV92_9CHIR</name>
<dbReference type="PANTHER" id="PTHR45905">
    <property type="entry name" value="GOLGI-LOCALIZED, GAMMA-ADAPTIN EAR CONTAINING, ARF BINDING PROTEIN"/>
    <property type="match status" value="1"/>
</dbReference>
<feature type="region of interest" description="Disordered" evidence="6">
    <location>
        <begin position="1"/>
        <end position="77"/>
    </location>
</feature>
<evidence type="ECO:0000313" key="9">
    <source>
        <dbReference type="Proteomes" id="UP000664940"/>
    </source>
</evidence>
<evidence type="ECO:0000256" key="3">
    <source>
        <dbReference type="ARBA" id="ARBA00022448"/>
    </source>
</evidence>
<feature type="compositionally biased region" description="Polar residues" evidence="6">
    <location>
        <begin position="10"/>
        <end position="26"/>
    </location>
</feature>
<proteinExistence type="predicted"/>
<accession>A0A834DV92</accession>
<dbReference type="AlphaFoldDB" id="A0A834DV92"/>
<gene>
    <name evidence="8" type="ORF">HJG60_005552</name>
</gene>
<sequence length="599" mass="62094">MVPAPPPLVQETTTPAAKARSSTWWSWTHPAAHPQRWRRPPQHLPRASLFSLRPPSPRGLGAAAPPARQKPPQGPAAQATPCACWMRSCSAWVRPGRRLGRASSGRAGREEGGTPCALQDGEGGCGWERVTSSVPQATRAVCSGLWGGNGRSRVLPCLHPAGTIPPPRPSGSCTPSSGRRGGGCGGAAQARRLLSPQPSPFSGLADPAPTAPPKESVGNGQWPLFQNEQSDLDFFGPQSGTAACSPPNGPVLQPSATPAGSAQALLPPPFPAPAVPASVAAQKAGFLFPTGPPPASAPKPEPTAPGHHGSAVGDGTLNKLDALDQLLEEAKVTSGLVKPVASSFFPAATTSPLVPPGASARPFLPFCTGPGSPLFQPPACPSPGSPVKGPELSLASVHVPLESIKPSNALPVTAYDKNGFRILFHFAKECPPGRPDVLVVVVSMLNTAPLPIKSIVLQAAVPKSMKVKLQPPSGTELSPFSPVQPPAAITQVMLLANPLKVSWGPQSGNRGPPLPPASVVGLQHQPRPFPTLVRWLSEGGEVGAGSAAQARRVTGSRVLPVSQEKARLRYRLTFALGEQLSTEVGEVDQFPPVEQWGNL</sequence>
<comment type="caution">
    <text evidence="8">The sequence shown here is derived from an EMBL/GenBank/DDBJ whole genome shotgun (WGS) entry which is preliminary data.</text>
</comment>